<feature type="transmembrane region" description="Helical" evidence="1">
    <location>
        <begin position="37"/>
        <end position="57"/>
    </location>
</feature>
<feature type="transmembrane region" description="Helical" evidence="1">
    <location>
        <begin position="155"/>
        <end position="173"/>
    </location>
</feature>
<feature type="transmembrane region" description="Helical" evidence="1">
    <location>
        <begin position="6"/>
        <end position="25"/>
    </location>
</feature>
<evidence type="ECO:0000313" key="2">
    <source>
        <dbReference type="EMBL" id="TWE08696.1"/>
    </source>
</evidence>
<feature type="transmembrane region" description="Helical" evidence="1">
    <location>
        <begin position="130"/>
        <end position="148"/>
    </location>
</feature>
<proteinExistence type="predicted"/>
<evidence type="ECO:0000313" key="3">
    <source>
        <dbReference type="Proteomes" id="UP000319671"/>
    </source>
</evidence>
<feature type="transmembrane region" description="Helical" evidence="1">
    <location>
        <begin position="69"/>
        <end position="89"/>
    </location>
</feature>
<dbReference type="NCBIfam" id="NF041644">
    <property type="entry name" value="CBO0543_fam"/>
    <property type="match status" value="1"/>
</dbReference>
<name>A0A561DZC5_9BACI</name>
<comment type="caution">
    <text evidence="2">The sequence shown here is derived from an EMBL/GenBank/DDBJ whole genome shotgun (WGS) entry which is preliminary data.</text>
</comment>
<reference evidence="2 3" key="1">
    <citation type="submission" date="2019-06" db="EMBL/GenBank/DDBJ databases">
        <title>Sorghum-associated microbial communities from plants grown in Nebraska, USA.</title>
        <authorList>
            <person name="Schachtman D."/>
        </authorList>
    </citation>
    <scope>NUCLEOTIDE SEQUENCE [LARGE SCALE GENOMIC DNA]</scope>
    <source>
        <strain evidence="2 3">2482</strain>
    </source>
</reference>
<dbReference type="InterPro" id="IPR048147">
    <property type="entry name" value="CBO0543-like"/>
</dbReference>
<dbReference type="EMBL" id="VIVN01000001">
    <property type="protein sequence ID" value="TWE08696.1"/>
    <property type="molecule type" value="Genomic_DNA"/>
</dbReference>
<keyword evidence="1" id="KW-1133">Transmembrane helix</keyword>
<sequence>MLHTIVSYVRLFLPIFYAIGAWKFGDWRHWKKYYPTILFIISVDFFISIIMYRYPLWTFRKSFFNPNHTIFDFIVAFTFFAPIVLIFLSRYPYKSMWYKQVLYISAWVIFEVFIEAMIFSAKLITYHNGWNFWWSSVVWVFLFFGVRLHHTRPLWAWLVCFVCTAFLIIYFHIPITKFR</sequence>
<dbReference type="Proteomes" id="UP000319671">
    <property type="component" value="Unassembled WGS sequence"/>
</dbReference>
<keyword evidence="1" id="KW-0812">Transmembrane</keyword>
<organism evidence="2 3">
    <name type="scientific">Neobacillus bataviensis</name>
    <dbReference type="NCBI Taxonomy" id="220685"/>
    <lineage>
        <taxon>Bacteria</taxon>
        <taxon>Bacillati</taxon>
        <taxon>Bacillota</taxon>
        <taxon>Bacilli</taxon>
        <taxon>Bacillales</taxon>
        <taxon>Bacillaceae</taxon>
        <taxon>Neobacillus</taxon>
    </lineage>
</organism>
<keyword evidence="1" id="KW-0472">Membrane</keyword>
<keyword evidence="3" id="KW-1185">Reference proteome</keyword>
<gene>
    <name evidence="2" type="ORF">FB550_101723</name>
</gene>
<evidence type="ECO:0000256" key="1">
    <source>
        <dbReference type="SAM" id="Phobius"/>
    </source>
</evidence>
<protein>
    <submittedName>
        <fullName evidence="2">Uncharacterized protein</fullName>
    </submittedName>
</protein>
<feature type="transmembrane region" description="Helical" evidence="1">
    <location>
        <begin position="101"/>
        <end position="124"/>
    </location>
</feature>
<dbReference type="AlphaFoldDB" id="A0A561DZC5"/>
<accession>A0A561DZC5</accession>